<protein>
    <submittedName>
        <fullName evidence="2">Uncharacterized protein</fullName>
    </submittedName>
</protein>
<evidence type="ECO:0000256" key="1">
    <source>
        <dbReference type="SAM" id="MobiDB-lite"/>
    </source>
</evidence>
<dbReference type="RefSeq" id="XP_062803000.1">
    <property type="nucleotide sequence ID" value="XM_062944196.1"/>
</dbReference>
<dbReference type="GeneID" id="87965061"/>
<evidence type="ECO:0000313" key="2">
    <source>
        <dbReference type="EMBL" id="KAK4679530.1"/>
    </source>
</evidence>
<keyword evidence="3" id="KW-1185">Reference proteome</keyword>
<dbReference type="Proteomes" id="UP001323617">
    <property type="component" value="Unassembled WGS sequence"/>
</dbReference>
<proteinExistence type="predicted"/>
<feature type="compositionally biased region" description="Basic and acidic residues" evidence="1">
    <location>
        <begin position="158"/>
        <end position="170"/>
    </location>
</feature>
<name>A0ABR0IH53_9PEZI</name>
<comment type="caution">
    <text evidence="2">The sequence shown here is derived from an EMBL/GenBank/DDBJ whole genome shotgun (WGS) entry which is preliminary data.</text>
</comment>
<dbReference type="EMBL" id="JAFFHC010000002">
    <property type="protein sequence ID" value="KAK4679530.1"/>
    <property type="molecule type" value="Genomic_DNA"/>
</dbReference>
<sequence length="221" mass="24467">MEQDFILTKDLGTICEICKPLNYIRAVELYFKSTSCTDGIKCKRIERVFEELSSCNVLSRNNGPFLTIYEISLHQTTQIHLTLIFYYPIYQLTKMTKPLRQIAAEKLIGPNANPSQLGDPISLKTETNNATSNPRGEPENKQDFSKTESKVPESSGGSHEERMLRGEGPKGHHVSGMMTDEIRQGKRGAPGMTMEGDATSVKRVEVVGDATKGGRGKGSKL</sequence>
<gene>
    <name evidence="2" type="ORF">QC764_204935</name>
</gene>
<feature type="compositionally biased region" description="Basic and acidic residues" evidence="1">
    <location>
        <begin position="136"/>
        <end position="151"/>
    </location>
</feature>
<feature type="region of interest" description="Disordered" evidence="1">
    <location>
        <begin position="110"/>
        <end position="221"/>
    </location>
</feature>
<organism evidence="2 3">
    <name type="scientific">Podospora pseudoanserina</name>
    <dbReference type="NCBI Taxonomy" id="2609844"/>
    <lineage>
        <taxon>Eukaryota</taxon>
        <taxon>Fungi</taxon>
        <taxon>Dikarya</taxon>
        <taxon>Ascomycota</taxon>
        <taxon>Pezizomycotina</taxon>
        <taxon>Sordariomycetes</taxon>
        <taxon>Sordariomycetidae</taxon>
        <taxon>Sordariales</taxon>
        <taxon>Podosporaceae</taxon>
        <taxon>Podospora</taxon>
    </lineage>
</organism>
<accession>A0ABR0IH53</accession>
<reference evidence="2 3" key="1">
    <citation type="journal article" date="2023" name="bioRxiv">
        <title>High-quality genome assemblies of four members of thePodospora anserinaspecies complex.</title>
        <authorList>
            <person name="Ament-Velasquez S.L."/>
            <person name="Vogan A.A."/>
            <person name="Wallerman O."/>
            <person name="Hartmann F."/>
            <person name="Gautier V."/>
            <person name="Silar P."/>
            <person name="Giraud T."/>
            <person name="Johannesson H."/>
        </authorList>
    </citation>
    <scope>NUCLEOTIDE SEQUENCE [LARGE SCALE GENOMIC DNA]</scope>
    <source>
        <strain evidence="2 3">CBS 124.78</strain>
    </source>
</reference>
<evidence type="ECO:0000313" key="3">
    <source>
        <dbReference type="Proteomes" id="UP001323617"/>
    </source>
</evidence>
<feature type="compositionally biased region" description="Polar residues" evidence="1">
    <location>
        <begin position="124"/>
        <end position="134"/>
    </location>
</feature>